<evidence type="ECO:0000313" key="3">
    <source>
        <dbReference type="Proteomes" id="UP000780721"/>
    </source>
</evidence>
<organism evidence="2 3">
    <name type="scientific">Oribacterium sinus</name>
    <dbReference type="NCBI Taxonomy" id="237576"/>
    <lineage>
        <taxon>Bacteria</taxon>
        <taxon>Bacillati</taxon>
        <taxon>Bacillota</taxon>
        <taxon>Clostridia</taxon>
        <taxon>Lachnospirales</taxon>
        <taxon>Lachnospiraceae</taxon>
        <taxon>Oribacterium</taxon>
    </lineage>
</organism>
<evidence type="ECO:0000256" key="1">
    <source>
        <dbReference type="SAM" id="MobiDB-lite"/>
    </source>
</evidence>
<accession>A0A930DYC4</accession>
<reference evidence="2" key="1">
    <citation type="submission" date="2020-04" db="EMBL/GenBank/DDBJ databases">
        <title>Deep metagenomics examines the oral microbiome during advanced dental caries in children, revealing novel taxa and co-occurrences with host molecules.</title>
        <authorList>
            <person name="Baker J.L."/>
            <person name="Morton J.T."/>
            <person name="Dinis M."/>
            <person name="Alvarez R."/>
            <person name="Tran N.C."/>
            <person name="Knight R."/>
            <person name="Edlund A."/>
        </authorList>
    </citation>
    <scope>NUCLEOTIDE SEQUENCE</scope>
    <source>
        <strain evidence="2">JCVI_48_bin.5</strain>
    </source>
</reference>
<dbReference type="Proteomes" id="UP000780721">
    <property type="component" value="Unassembled WGS sequence"/>
</dbReference>
<dbReference type="EMBL" id="JABZRB010000109">
    <property type="protein sequence ID" value="MBF1305160.1"/>
    <property type="molecule type" value="Genomic_DNA"/>
</dbReference>
<feature type="compositionally biased region" description="Polar residues" evidence="1">
    <location>
        <begin position="1"/>
        <end position="11"/>
    </location>
</feature>
<sequence length="125" mass="14013">MGGNWKSTNPKAEQDAMKSKNRTSNGLLFDTCKHIRSIRDNHFSSYHLSGIVIDSFVYEAIGNWKWSEPGSSSSSPSGTYEQVLLDYYNKYIAWGFPIKAPGSNDSVSSDTSIECLKKVLDYMVK</sequence>
<feature type="region of interest" description="Disordered" evidence="1">
    <location>
        <begin position="1"/>
        <end position="20"/>
    </location>
</feature>
<protein>
    <submittedName>
        <fullName evidence="2">Uncharacterized protein</fullName>
    </submittedName>
</protein>
<comment type="caution">
    <text evidence="2">The sequence shown here is derived from an EMBL/GenBank/DDBJ whole genome shotgun (WGS) entry which is preliminary data.</text>
</comment>
<gene>
    <name evidence="2" type="ORF">HXM91_04815</name>
</gene>
<evidence type="ECO:0000313" key="2">
    <source>
        <dbReference type="EMBL" id="MBF1305160.1"/>
    </source>
</evidence>
<proteinExistence type="predicted"/>
<name>A0A930DYC4_9FIRM</name>
<dbReference type="AlphaFoldDB" id="A0A930DYC4"/>